<proteinExistence type="predicted"/>
<dbReference type="Pfam" id="PF13966">
    <property type="entry name" value="zf-RVT"/>
    <property type="match status" value="1"/>
</dbReference>
<dbReference type="EMBL" id="JARBHA010000002">
    <property type="protein sequence ID" value="KAJ9707463.1"/>
    <property type="molecule type" value="Genomic_DNA"/>
</dbReference>
<reference evidence="2 3" key="1">
    <citation type="journal article" date="2023" name="BMC Biotechnol.">
        <title>Vitis rotundifolia cv Carlos genome sequencing.</title>
        <authorList>
            <person name="Huff M."/>
            <person name="Hulse-Kemp A."/>
            <person name="Scheffler B."/>
            <person name="Youngblood R."/>
            <person name="Simpson S."/>
            <person name="Babiker E."/>
            <person name="Staton M."/>
        </authorList>
    </citation>
    <scope>NUCLEOTIDE SEQUENCE [LARGE SCALE GENOMIC DNA]</scope>
    <source>
        <tissue evidence="2">Leaf</tissue>
    </source>
</reference>
<keyword evidence="3" id="KW-1185">Reference proteome</keyword>
<protein>
    <recommendedName>
        <fullName evidence="1">Reverse transcriptase zinc-binding domain-containing protein</fullName>
    </recommendedName>
</protein>
<sequence length="212" mass="24755">MRGGWIPCFSRPFNDWEVEVVERLLLTLQGKKLVAGLEDKVLWNASKNGIFFVKSLYNTLDSSCAVLFPWSIIWSSCVPTKVGFFAWEVSWGKVLTQDQLKRRGWILANRCFLCCDEEKTINHILVHCPKTRILWDLVFSLFGVNWVLPLTVRDTLLGWSASFVDKKHGKTWRTALLCLFWTVWKERNRIVFDNEVLSIQRMKNSFVCNLFS</sequence>
<evidence type="ECO:0000313" key="3">
    <source>
        <dbReference type="Proteomes" id="UP001168098"/>
    </source>
</evidence>
<evidence type="ECO:0000259" key="1">
    <source>
        <dbReference type="Pfam" id="PF13966"/>
    </source>
</evidence>
<dbReference type="InterPro" id="IPR026960">
    <property type="entry name" value="RVT-Znf"/>
</dbReference>
<evidence type="ECO:0000313" key="2">
    <source>
        <dbReference type="EMBL" id="KAJ9707463.1"/>
    </source>
</evidence>
<accession>A0AA39AGZ5</accession>
<dbReference type="Proteomes" id="UP001168098">
    <property type="component" value="Unassembled WGS sequence"/>
</dbReference>
<feature type="domain" description="Reverse transcriptase zinc-binding" evidence="1">
    <location>
        <begin position="51"/>
        <end position="135"/>
    </location>
</feature>
<organism evidence="2 3">
    <name type="scientific">Vitis rotundifolia</name>
    <name type="common">Muscadine grape</name>
    <dbReference type="NCBI Taxonomy" id="103349"/>
    <lineage>
        <taxon>Eukaryota</taxon>
        <taxon>Viridiplantae</taxon>
        <taxon>Streptophyta</taxon>
        <taxon>Embryophyta</taxon>
        <taxon>Tracheophyta</taxon>
        <taxon>Spermatophyta</taxon>
        <taxon>Magnoliopsida</taxon>
        <taxon>eudicotyledons</taxon>
        <taxon>Gunneridae</taxon>
        <taxon>Pentapetalae</taxon>
        <taxon>rosids</taxon>
        <taxon>Vitales</taxon>
        <taxon>Vitaceae</taxon>
        <taxon>Viteae</taxon>
        <taxon>Vitis</taxon>
    </lineage>
</organism>
<name>A0AA39AGZ5_VITRO</name>
<gene>
    <name evidence="2" type="ORF">PVL29_002478</name>
</gene>
<comment type="caution">
    <text evidence="2">The sequence shown here is derived from an EMBL/GenBank/DDBJ whole genome shotgun (WGS) entry which is preliminary data.</text>
</comment>
<dbReference type="AlphaFoldDB" id="A0AA39AGZ5"/>